<dbReference type="EMBL" id="CU928163">
    <property type="protein sequence ID" value="CAR15175.1"/>
    <property type="molecule type" value="Genomic_DNA"/>
</dbReference>
<organism evidence="1 2">
    <name type="scientific">Escherichia coli O17:K52:H18 (strain UMN026 / ExPEC)</name>
    <dbReference type="NCBI Taxonomy" id="585056"/>
    <lineage>
        <taxon>Bacteria</taxon>
        <taxon>Pseudomonadati</taxon>
        <taxon>Pseudomonadota</taxon>
        <taxon>Gammaproteobacteria</taxon>
        <taxon>Enterobacterales</taxon>
        <taxon>Enterobacteriaceae</taxon>
        <taxon>Escherichia</taxon>
    </lineage>
</organism>
<gene>
    <name evidence="1" type="ordered locus">ECUMN_4033</name>
</gene>
<dbReference type="KEGG" id="eum:ECUMN_4033"/>
<reference evidence="2" key="1">
    <citation type="journal article" date="2009" name="PLoS Genet.">
        <title>Organised genome dynamics in the Escherichia coli species results in highly diverse adaptive paths.</title>
        <authorList>
            <person name="Touchon M."/>
            <person name="Hoede C."/>
            <person name="Tenaillon O."/>
            <person name="Barbe V."/>
            <person name="Baeriswyl S."/>
            <person name="Bidet P."/>
            <person name="Bingen E."/>
            <person name="Bonacorsi S."/>
            <person name="Bouchier C."/>
            <person name="Bouvet O."/>
            <person name="Calteau A."/>
            <person name="Chiapello H."/>
            <person name="Clermont O."/>
            <person name="Cruveiller S."/>
            <person name="Danchin A."/>
            <person name="Diard M."/>
            <person name="Dossat C."/>
            <person name="Karoui M.E."/>
            <person name="Frapy E."/>
            <person name="Garry L."/>
            <person name="Ghigo J.M."/>
            <person name="Gilles A.M."/>
            <person name="Johnson J."/>
            <person name="Le Bouguenec C."/>
            <person name="Lescat M."/>
            <person name="Mangenot S."/>
            <person name="Martinez-Jehanne V."/>
            <person name="Matic I."/>
            <person name="Nassif X."/>
            <person name="Oztas S."/>
            <person name="Petit M.A."/>
            <person name="Pichon C."/>
            <person name="Rouy Z."/>
            <person name="Ruf C.S."/>
            <person name="Schneider D."/>
            <person name="Tourret J."/>
            <person name="Vacherie B."/>
            <person name="Vallenet D."/>
            <person name="Medigue C."/>
            <person name="Rocha E.P.C."/>
            <person name="Denamur E."/>
        </authorList>
    </citation>
    <scope>NUCLEOTIDE SEQUENCE [LARGE SCALE GENOMIC DNA]</scope>
    <source>
        <strain evidence="2">UMN026 / ExPEC</strain>
    </source>
</reference>
<dbReference type="Proteomes" id="UP000007097">
    <property type="component" value="Chromosome"/>
</dbReference>
<sequence>MPTGRSEFMLVLKSQSIGFRISTTYLSLTYTESDGVNIKVDALELISTEKDYVQIELVFTTVAEVKCATVNFHEANYNNIVIKKVDGENLDSGIYQVMNSVPLEEKERLYDPKKRLKLKHYIIAGYDSYVEILATGFSCIRCQAIDGVK</sequence>
<name>B7NEH4_ECOLU</name>
<dbReference type="HOGENOM" id="CLU_1774984_0_0_6"/>
<evidence type="ECO:0000313" key="1">
    <source>
        <dbReference type="EMBL" id="CAR15175.1"/>
    </source>
</evidence>
<proteinExistence type="predicted"/>
<accession>B7NEH4</accession>
<protein>
    <submittedName>
        <fullName evidence="1">Uncharacterized protein</fullName>
    </submittedName>
</protein>
<evidence type="ECO:0000313" key="2">
    <source>
        <dbReference type="Proteomes" id="UP000007097"/>
    </source>
</evidence>
<dbReference type="AlphaFoldDB" id="B7NEH4"/>